<comment type="subcellular location">
    <subcellularLocation>
        <location evidence="1">Membrane</location>
        <topology evidence="1">Multi-pass membrane protein</topology>
    </subcellularLocation>
</comment>
<dbReference type="InterPro" id="IPR005829">
    <property type="entry name" value="Sugar_transporter_CS"/>
</dbReference>
<feature type="transmembrane region" description="Helical" evidence="5">
    <location>
        <begin position="323"/>
        <end position="342"/>
    </location>
</feature>
<sequence>MQSSQPHAVNVQQAIDDAKVTSLQWKVLICCFLIVATDGLDTAAIGFIAPAIMAEWGLSRPALTPLFMAGLFGLTVGALLFGPLADRLGRKKILIFSTFFFGLMSLLSAFSPDMTVLTLLRFLTGLGLGGAMPTAITLTSEFLPVRRRSALVTLMFCGFTLGSALGGILTAQLLPYIHWQGILVLGGVLPLALVVVLLMVLEESPRYRILRQHPAEKVAALMRKVTGVAYADQTRFFLEESKTGKSAISALFQKGLLLVTLVLWCAFFMSLLVIYMLSSWLPTLLEGIGIDLSHASWVTASFQIGGTLGALFLGFMMDKKSPYKVLIASYAIGGLLIAAIGVSSSSMVLLVLAIFGAGVGVSGAQVGFNALLATLYPTECRATGVSWSNAWGRCGAIFGALAGGTMISWGLDFKTIFLLLGIPALITAVCLMVLFVIAQRKKAQVVVTPIKFQMEGA</sequence>
<reference evidence="7 8" key="1">
    <citation type="submission" date="2018-01" db="EMBL/GenBank/DDBJ databases">
        <title>Saezia sanguinis gen. nov., sp. nov., in the order Burkholderiales isolated from human blood.</title>
        <authorList>
            <person name="Medina-Pascual M.J."/>
            <person name="Valdezate S."/>
            <person name="Monzon S."/>
            <person name="Cuesta I."/>
            <person name="Carrasco G."/>
            <person name="Villalon P."/>
            <person name="Saez-Nieto J.A."/>
        </authorList>
    </citation>
    <scope>NUCLEOTIDE SEQUENCE [LARGE SCALE GENOMIC DNA]</scope>
    <source>
        <strain evidence="7 8">CNM695-12</strain>
    </source>
</reference>
<dbReference type="PROSITE" id="PS00217">
    <property type="entry name" value="SUGAR_TRANSPORT_2"/>
    <property type="match status" value="1"/>
</dbReference>
<evidence type="ECO:0000256" key="2">
    <source>
        <dbReference type="ARBA" id="ARBA00022692"/>
    </source>
</evidence>
<dbReference type="CDD" id="cd17365">
    <property type="entry name" value="MFS_PcaK_like"/>
    <property type="match status" value="1"/>
</dbReference>
<organism evidence="7 8">
    <name type="scientific">Saezia sanguinis</name>
    <dbReference type="NCBI Taxonomy" id="1965230"/>
    <lineage>
        <taxon>Bacteria</taxon>
        <taxon>Pseudomonadati</taxon>
        <taxon>Pseudomonadota</taxon>
        <taxon>Betaproteobacteria</taxon>
        <taxon>Burkholderiales</taxon>
        <taxon>Saeziaceae</taxon>
        <taxon>Saezia</taxon>
    </lineage>
</organism>
<keyword evidence="4 5" id="KW-0472">Membrane</keyword>
<protein>
    <submittedName>
        <fullName evidence="7">3-hydroxybenzoate transporter MhbT</fullName>
    </submittedName>
</protein>
<dbReference type="InterPro" id="IPR011701">
    <property type="entry name" value="MFS"/>
</dbReference>
<dbReference type="GO" id="GO:0005886">
    <property type="term" value="C:plasma membrane"/>
    <property type="evidence" value="ECO:0007669"/>
    <property type="project" value="TreeGrafter"/>
</dbReference>
<dbReference type="Gene3D" id="1.20.1250.20">
    <property type="entry name" value="MFS general substrate transporter like domains"/>
    <property type="match status" value="2"/>
</dbReference>
<evidence type="ECO:0000313" key="8">
    <source>
        <dbReference type="Proteomes" id="UP000286947"/>
    </source>
</evidence>
<name>A0A433SHN5_9BURK</name>
<evidence type="ECO:0000256" key="1">
    <source>
        <dbReference type="ARBA" id="ARBA00004141"/>
    </source>
</evidence>
<feature type="domain" description="Major facilitator superfamily (MFS) profile" evidence="6">
    <location>
        <begin position="27"/>
        <end position="439"/>
    </location>
</feature>
<feature type="transmembrane region" description="Helical" evidence="5">
    <location>
        <begin position="177"/>
        <end position="201"/>
    </location>
</feature>
<feature type="transmembrane region" description="Helical" evidence="5">
    <location>
        <begin position="297"/>
        <end position="316"/>
    </location>
</feature>
<proteinExistence type="predicted"/>
<feature type="transmembrane region" description="Helical" evidence="5">
    <location>
        <begin position="27"/>
        <end position="50"/>
    </location>
</feature>
<dbReference type="RefSeq" id="WP_126978201.1">
    <property type="nucleotide sequence ID" value="NZ_PQSP01000001.1"/>
</dbReference>
<dbReference type="InterPro" id="IPR036259">
    <property type="entry name" value="MFS_trans_sf"/>
</dbReference>
<keyword evidence="3 5" id="KW-1133">Transmembrane helix</keyword>
<feature type="transmembrane region" description="Helical" evidence="5">
    <location>
        <begin position="150"/>
        <end position="171"/>
    </location>
</feature>
<accession>A0A433SHN5</accession>
<feature type="transmembrane region" description="Helical" evidence="5">
    <location>
        <begin position="416"/>
        <end position="438"/>
    </location>
</feature>
<feature type="transmembrane region" description="Helical" evidence="5">
    <location>
        <begin position="93"/>
        <end position="110"/>
    </location>
</feature>
<feature type="transmembrane region" description="Helical" evidence="5">
    <location>
        <begin position="116"/>
        <end position="138"/>
    </location>
</feature>
<feature type="transmembrane region" description="Helical" evidence="5">
    <location>
        <begin position="348"/>
        <end position="378"/>
    </location>
</feature>
<dbReference type="SUPFAM" id="SSF103473">
    <property type="entry name" value="MFS general substrate transporter"/>
    <property type="match status" value="1"/>
</dbReference>
<dbReference type="PANTHER" id="PTHR23508:SF10">
    <property type="entry name" value="CARBOXYLIC ACID TRANSPORTER PROTEIN HOMOLOG"/>
    <property type="match status" value="1"/>
</dbReference>
<evidence type="ECO:0000256" key="4">
    <source>
        <dbReference type="ARBA" id="ARBA00023136"/>
    </source>
</evidence>
<keyword evidence="2 5" id="KW-0812">Transmembrane</keyword>
<dbReference type="Proteomes" id="UP000286947">
    <property type="component" value="Unassembled WGS sequence"/>
</dbReference>
<dbReference type="Pfam" id="PF07690">
    <property type="entry name" value="MFS_1"/>
    <property type="match status" value="1"/>
</dbReference>
<dbReference type="GO" id="GO:0046943">
    <property type="term" value="F:carboxylic acid transmembrane transporter activity"/>
    <property type="evidence" value="ECO:0007669"/>
    <property type="project" value="TreeGrafter"/>
</dbReference>
<dbReference type="PROSITE" id="PS50850">
    <property type="entry name" value="MFS"/>
    <property type="match status" value="1"/>
</dbReference>
<evidence type="ECO:0000256" key="3">
    <source>
        <dbReference type="ARBA" id="ARBA00022989"/>
    </source>
</evidence>
<feature type="transmembrane region" description="Helical" evidence="5">
    <location>
        <begin position="62"/>
        <end position="81"/>
    </location>
</feature>
<dbReference type="PANTHER" id="PTHR23508">
    <property type="entry name" value="CARBOXYLIC ACID TRANSPORTER PROTEIN HOMOLOG"/>
    <property type="match status" value="1"/>
</dbReference>
<gene>
    <name evidence="7" type="primary">mhbT_2</name>
    <name evidence="7" type="ORF">CUZ56_00713</name>
</gene>
<evidence type="ECO:0000313" key="7">
    <source>
        <dbReference type="EMBL" id="RUS68226.1"/>
    </source>
</evidence>
<dbReference type="InterPro" id="IPR020846">
    <property type="entry name" value="MFS_dom"/>
</dbReference>
<dbReference type="AlphaFoldDB" id="A0A433SHN5"/>
<feature type="transmembrane region" description="Helical" evidence="5">
    <location>
        <begin position="255"/>
        <end position="277"/>
    </location>
</feature>
<evidence type="ECO:0000259" key="6">
    <source>
        <dbReference type="PROSITE" id="PS50850"/>
    </source>
</evidence>
<evidence type="ECO:0000256" key="5">
    <source>
        <dbReference type="SAM" id="Phobius"/>
    </source>
</evidence>
<feature type="transmembrane region" description="Helical" evidence="5">
    <location>
        <begin position="390"/>
        <end position="410"/>
    </location>
</feature>
<keyword evidence="8" id="KW-1185">Reference proteome</keyword>
<comment type="caution">
    <text evidence="7">The sequence shown here is derived from an EMBL/GenBank/DDBJ whole genome shotgun (WGS) entry which is preliminary data.</text>
</comment>
<dbReference type="OrthoDB" id="7066727at2"/>
<dbReference type="EMBL" id="PQSP01000001">
    <property type="protein sequence ID" value="RUS68226.1"/>
    <property type="molecule type" value="Genomic_DNA"/>
</dbReference>